<dbReference type="PATRIC" id="fig|1122180.6.peg.671"/>
<evidence type="ECO:0008006" key="4">
    <source>
        <dbReference type="Google" id="ProtNLM"/>
    </source>
</evidence>
<comment type="caution">
    <text evidence="2">The sequence shown here is derived from an EMBL/GenBank/DDBJ whole genome shotgun (WGS) entry which is preliminary data.</text>
</comment>
<name>A0A017HFL0_9RHOB</name>
<protein>
    <recommendedName>
        <fullName evidence="4">Flagellar protein FlgN</fullName>
    </recommendedName>
</protein>
<evidence type="ECO:0000313" key="2">
    <source>
        <dbReference type="EMBL" id="EYD73146.1"/>
    </source>
</evidence>
<gene>
    <name evidence="2" type="ORF">Lokhon_00672</name>
</gene>
<sequence length="110" mass="11629">MSAERRGLAALLAAERAALLSGRFEELGPIRDTKETLWQQLSAQPDMTALTTLAADLARNARLLEAALSGLREGHARAGALRAAQGGFATYGRDGRPRAPAATPALRHKA</sequence>
<dbReference type="Proteomes" id="UP000025047">
    <property type="component" value="Unassembled WGS sequence"/>
</dbReference>
<dbReference type="EMBL" id="APGJ01000003">
    <property type="protein sequence ID" value="EYD73146.1"/>
    <property type="molecule type" value="Genomic_DNA"/>
</dbReference>
<dbReference type="AlphaFoldDB" id="A0A017HFL0"/>
<feature type="region of interest" description="Disordered" evidence="1">
    <location>
        <begin position="89"/>
        <end position="110"/>
    </location>
</feature>
<dbReference type="HOGENOM" id="CLU_166863_1_0_5"/>
<dbReference type="STRING" id="1122180.Lokhon_00672"/>
<reference evidence="2 3" key="1">
    <citation type="submission" date="2013-03" db="EMBL/GenBank/DDBJ databases">
        <authorList>
            <person name="Fiebig A."/>
            <person name="Goeker M."/>
            <person name="Klenk H.-P.P."/>
        </authorList>
    </citation>
    <scope>NUCLEOTIDE SEQUENCE [LARGE SCALE GENOMIC DNA]</scope>
    <source>
        <strain evidence="2 3">DSM 17492</strain>
    </source>
</reference>
<evidence type="ECO:0000256" key="1">
    <source>
        <dbReference type="SAM" id="MobiDB-lite"/>
    </source>
</evidence>
<keyword evidence="3" id="KW-1185">Reference proteome</keyword>
<organism evidence="2 3">
    <name type="scientific">Limimaricola hongkongensis DSM 17492</name>
    <dbReference type="NCBI Taxonomy" id="1122180"/>
    <lineage>
        <taxon>Bacteria</taxon>
        <taxon>Pseudomonadati</taxon>
        <taxon>Pseudomonadota</taxon>
        <taxon>Alphaproteobacteria</taxon>
        <taxon>Rhodobacterales</taxon>
        <taxon>Paracoccaceae</taxon>
        <taxon>Limimaricola</taxon>
    </lineage>
</organism>
<dbReference type="RefSeq" id="WP_017927826.1">
    <property type="nucleotide sequence ID" value="NZ_KB822996.1"/>
</dbReference>
<proteinExistence type="predicted"/>
<accession>A0A017HFL0</accession>
<feature type="compositionally biased region" description="Low complexity" evidence="1">
    <location>
        <begin position="98"/>
        <end position="110"/>
    </location>
</feature>
<evidence type="ECO:0000313" key="3">
    <source>
        <dbReference type="Proteomes" id="UP000025047"/>
    </source>
</evidence>